<dbReference type="InterPro" id="IPR004378">
    <property type="entry name" value="F420H2_quin_Rdtase"/>
</dbReference>
<gene>
    <name evidence="1" type="ORF">EV186_10886</name>
</gene>
<name>A0A4R6RZY2_LABRH</name>
<dbReference type="OrthoDB" id="5186446at2"/>
<organism evidence="1 2">
    <name type="scientific">Labedaea rhizosphaerae</name>
    <dbReference type="NCBI Taxonomy" id="598644"/>
    <lineage>
        <taxon>Bacteria</taxon>
        <taxon>Bacillati</taxon>
        <taxon>Actinomycetota</taxon>
        <taxon>Actinomycetes</taxon>
        <taxon>Pseudonocardiales</taxon>
        <taxon>Pseudonocardiaceae</taxon>
        <taxon>Labedaea</taxon>
    </lineage>
</organism>
<proteinExistence type="predicted"/>
<reference evidence="1 2" key="1">
    <citation type="submission" date="2019-03" db="EMBL/GenBank/DDBJ databases">
        <title>Genomic Encyclopedia of Type Strains, Phase IV (KMG-IV): sequencing the most valuable type-strain genomes for metagenomic binning, comparative biology and taxonomic classification.</title>
        <authorList>
            <person name="Goeker M."/>
        </authorList>
    </citation>
    <scope>NUCLEOTIDE SEQUENCE [LARGE SCALE GENOMIC DNA]</scope>
    <source>
        <strain evidence="1 2">DSM 45361</strain>
    </source>
</reference>
<dbReference type="GO" id="GO:0016491">
    <property type="term" value="F:oxidoreductase activity"/>
    <property type="evidence" value="ECO:0007669"/>
    <property type="project" value="InterPro"/>
</dbReference>
<dbReference type="AlphaFoldDB" id="A0A4R6RZY2"/>
<dbReference type="Pfam" id="PF04075">
    <property type="entry name" value="F420H2_quin_red"/>
    <property type="match status" value="1"/>
</dbReference>
<dbReference type="Gene3D" id="2.30.110.10">
    <property type="entry name" value="Electron Transport, Fmn-binding Protein, Chain A"/>
    <property type="match status" value="1"/>
</dbReference>
<dbReference type="NCBIfam" id="TIGR00026">
    <property type="entry name" value="hi_GC_TIGR00026"/>
    <property type="match status" value="1"/>
</dbReference>
<protein>
    <submittedName>
        <fullName evidence="1">Deazaflavin-dependent oxidoreductase (Nitroreductase family)</fullName>
    </submittedName>
</protein>
<evidence type="ECO:0000313" key="2">
    <source>
        <dbReference type="Proteomes" id="UP000295444"/>
    </source>
</evidence>
<sequence>MAKVYRVNAGTRLVNRVFAAMTRLGIGKSYRHIVTVAGRRTGTPRSTPVDVMSRDGERWLVAAYGLTNWVRNARAAGQVELSRGGRTQILRVTELSPSESVPVLRQYLREVPVTRPYFDVTTESPDEDIAADAARHPVFRLDAPLPGAEPGPLE</sequence>
<keyword evidence="2" id="KW-1185">Reference proteome</keyword>
<evidence type="ECO:0000313" key="1">
    <source>
        <dbReference type="EMBL" id="TDP91876.1"/>
    </source>
</evidence>
<dbReference type="InterPro" id="IPR012349">
    <property type="entry name" value="Split_barrel_FMN-bd"/>
</dbReference>
<dbReference type="EMBL" id="SNXZ01000008">
    <property type="protein sequence ID" value="TDP91876.1"/>
    <property type="molecule type" value="Genomic_DNA"/>
</dbReference>
<dbReference type="RefSeq" id="WP_133853456.1">
    <property type="nucleotide sequence ID" value="NZ_SNXZ01000008.1"/>
</dbReference>
<comment type="caution">
    <text evidence="1">The sequence shown here is derived from an EMBL/GenBank/DDBJ whole genome shotgun (WGS) entry which is preliminary data.</text>
</comment>
<accession>A0A4R6RZY2</accession>
<dbReference type="Proteomes" id="UP000295444">
    <property type="component" value="Unassembled WGS sequence"/>
</dbReference>